<dbReference type="SMART" id="SM00485">
    <property type="entry name" value="XPGN"/>
    <property type="match status" value="1"/>
</dbReference>
<dbReference type="PANTHER" id="PTHR11081:SF9">
    <property type="entry name" value="FLAP ENDONUCLEASE 1"/>
    <property type="match status" value="1"/>
</dbReference>
<comment type="cofactor">
    <cofactor evidence="1">
        <name>Mg(2+)</name>
        <dbReference type="ChEBI" id="CHEBI:18420"/>
    </cofactor>
</comment>
<accession>A0AAV5AKZ6</accession>
<evidence type="ECO:0000259" key="7">
    <source>
        <dbReference type="SMART" id="SM00484"/>
    </source>
</evidence>
<feature type="domain" description="XPG-I" evidence="7">
    <location>
        <begin position="410"/>
        <end position="480"/>
    </location>
</feature>
<evidence type="ECO:0000259" key="8">
    <source>
        <dbReference type="SMART" id="SM00485"/>
    </source>
</evidence>
<dbReference type="InterPro" id="IPR008918">
    <property type="entry name" value="HhH2"/>
</dbReference>
<evidence type="ECO:0008006" key="11">
    <source>
        <dbReference type="Google" id="ProtNLM"/>
    </source>
</evidence>
<keyword evidence="4" id="KW-0255">Endonuclease</keyword>
<comment type="caution">
    <text evidence="9">The sequence shown here is derived from an EMBL/GenBank/DDBJ whole genome shotgun (WGS) entry which is preliminary data.</text>
</comment>
<dbReference type="InterPro" id="IPR006085">
    <property type="entry name" value="XPG_DNA_repair_N"/>
</dbReference>
<evidence type="ECO:0000256" key="1">
    <source>
        <dbReference type="ARBA" id="ARBA00001946"/>
    </source>
</evidence>
<dbReference type="SUPFAM" id="SSF88723">
    <property type="entry name" value="PIN domain-like"/>
    <property type="match status" value="1"/>
</dbReference>
<evidence type="ECO:0000256" key="5">
    <source>
        <dbReference type="ARBA" id="ARBA00022801"/>
    </source>
</evidence>
<keyword evidence="5" id="KW-0378">Hydrolase</keyword>
<keyword evidence="3" id="KW-0479">Metal-binding</keyword>
<dbReference type="Pfam" id="PF00867">
    <property type="entry name" value="XPG_I"/>
    <property type="match status" value="1"/>
</dbReference>
<evidence type="ECO:0000313" key="9">
    <source>
        <dbReference type="EMBL" id="GJJ15090.1"/>
    </source>
</evidence>
<dbReference type="GO" id="GO:0017108">
    <property type="term" value="F:5'-flap endonuclease activity"/>
    <property type="evidence" value="ECO:0007669"/>
    <property type="project" value="TreeGrafter"/>
</dbReference>
<keyword evidence="6" id="KW-0460">Magnesium</keyword>
<dbReference type="Gene3D" id="3.40.50.1010">
    <property type="entry name" value="5'-nuclease"/>
    <property type="match status" value="2"/>
</dbReference>
<dbReference type="PANTHER" id="PTHR11081">
    <property type="entry name" value="FLAP ENDONUCLEASE FAMILY MEMBER"/>
    <property type="match status" value="1"/>
</dbReference>
<dbReference type="InterPro" id="IPR006086">
    <property type="entry name" value="XPG-I_dom"/>
</dbReference>
<dbReference type="Pfam" id="PF00752">
    <property type="entry name" value="XPG_N"/>
    <property type="match status" value="1"/>
</dbReference>
<dbReference type="Proteomes" id="UP001050691">
    <property type="component" value="Unassembled WGS sequence"/>
</dbReference>
<reference evidence="9" key="1">
    <citation type="submission" date="2021-10" db="EMBL/GenBank/DDBJ databases">
        <title>De novo Genome Assembly of Clathrus columnatus (Basidiomycota, Fungi) Using Illumina and Nanopore Sequence Data.</title>
        <authorList>
            <person name="Ogiso-Tanaka E."/>
            <person name="Itagaki H."/>
            <person name="Hosoya T."/>
            <person name="Hosaka K."/>
        </authorList>
    </citation>
    <scope>NUCLEOTIDE SEQUENCE</scope>
    <source>
        <strain evidence="9">MO-923</strain>
    </source>
</reference>
<dbReference type="AlphaFoldDB" id="A0AAV5AKZ6"/>
<dbReference type="GO" id="GO:0005737">
    <property type="term" value="C:cytoplasm"/>
    <property type="evidence" value="ECO:0007669"/>
    <property type="project" value="TreeGrafter"/>
</dbReference>
<dbReference type="PRINTS" id="PR00853">
    <property type="entry name" value="XPGRADSUPER"/>
</dbReference>
<name>A0AAV5AKZ6_9AGAM</name>
<evidence type="ECO:0000256" key="4">
    <source>
        <dbReference type="ARBA" id="ARBA00022759"/>
    </source>
</evidence>
<dbReference type="SUPFAM" id="SSF47807">
    <property type="entry name" value="5' to 3' exonuclease, C-terminal subdomain"/>
    <property type="match status" value="1"/>
</dbReference>
<evidence type="ECO:0000256" key="2">
    <source>
        <dbReference type="ARBA" id="ARBA00022722"/>
    </source>
</evidence>
<dbReference type="GO" id="GO:0008409">
    <property type="term" value="F:5'-3' exonuclease activity"/>
    <property type="evidence" value="ECO:0007669"/>
    <property type="project" value="TreeGrafter"/>
</dbReference>
<dbReference type="GO" id="GO:0005634">
    <property type="term" value="C:nucleus"/>
    <property type="evidence" value="ECO:0007669"/>
    <property type="project" value="TreeGrafter"/>
</dbReference>
<dbReference type="GO" id="GO:0006281">
    <property type="term" value="P:DNA repair"/>
    <property type="evidence" value="ECO:0007669"/>
    <property type="project" value="UniProtKB-ARBA"/>
</dbReference>
<dbReference type="SMART" id="SM00484">
    <property type="entry name" value="XPGI"/>
    <property type="match status" value="1"/>
</dbReference>
<protein>
    <recommendedName>
        <fullName evidence="11">PIN domain-like protein</fullName>
    </recommendedName>
</protein>
<dbReference type="SMART" id="SM00279">
    <property type="entry name" value="HhH2"/>
    <property type="match status" value="1"/>
</dbReference>
<dbReference type="GO" id="GO:0003677">
    <property type="term" value="F:DNA binding"/>
    <property type="evidence" value="ECO:0007669"/>
    <property type="project" value="InterPro"/>
</dbReference>
<gene>
    <name evidence="9" type="ORF">Clacol_009365</name>
</gene>
<dbReference type="Gene3D" id="1.10.150.20">
    <property type="entry name" value="5' to 3' exonuclease, C-terminal subdomain"/>
    <property type="match status" value="1"/>
</dbReference>
<dbReference type="GO" id="GO:0046872">
    <property type="term" value="F:metal ion binding"/>
    <property type="evidence" value="ECO:0007669"/>
    <property type="project" value="UniProtKB-KW"/>
</dbReference>
<dbReference type="CDD" id="cd09897">
    <property type="entry name" value="H3TH_FEN1-XPG-like"/>
    <property type="match status" value="1"/>
</dbReference>
<organism evidence="9 10">
    <name type="scientific">Clathrus columnatus</name>
    <dbReference type="NCBI Taxonomy" id="1419009"/>
    <lineage>
        <taxon>Eukaryota</taxon>
        <taxon>Fungi</taxon>
        <taxon>Dikarya</taxon>
        <taxon>Basidiomycota</taxon>
        <taxon>Agaricomycotina</taxon>
        <taxon>Agaricomycetes</taxon>
        <taxon>Phallomycetidae</taxon>
        <taxon>Phallales</taxon>
        <taxon>Clathraceae</taxon>
        <taxon>Clathrus</taxon>
    </lineage>
</organism>
<dbReference type="InterPro" id="IPR029060">
    <property type="entry name" value="PIN-like_dom_sf"/>
</dbReference>
<keyword evidence="2" id="KW-0540">Nuclease</keyword>
<evidence type="ECO:0000256" key="6">
    <source>
        <dbReference type="ARBA" id="ARBA00022842"/>
    </source>
</evidence>
<dbReference type="InterPro" id="IPR036279">
    <property type="entry name" value="5-3_exonuclease_C_sf"/>
</dbReference>
<sequence length="606" mass="68589">MGVLGLTPFIQRYCPEVIRELPHRLSSLSGKTLAIDGTLITQRLHFAPMPYASRHVLGWYRLIKELKEAQVGVICVFDGEGRNIAKDSERERRRKVQRMTLARGTIEADRLKRLNRLGFLLKDFRALSQNEQIRWSKVLRRLMVTPGTPTYLKGLDMDISGLTYDVSELPAAFPALRDQCSANLEDIVDLTEQLENVRLTKESTSQAEYEPEPIDFNEALAKPVDSLVDNTPDPIHLDESPYPSNSSYTFGVDYYTQDVSYDVPPSNYGDALAVINPEDSRITDLQGEKYLEEFQGGTRPSQLMRNFISLFRNYETTVPVIMQAPMVELTAPDNLIEGAEEQYAMSKHQLQLTAEEGKLWTSLTDPQSLETVEQTLDALANRSESLTKSYEKRNNPPTYKTYEESKEILRAMGVPCIDAVGPYEAEALAASLVHHGFADYVASEDTDVLIFEVPLLRNITNRQAPLTLVSGAEIRRVLDLDRASFVDFALLLGTDFSQRIKNLGPSRAIKLIRAHRRIENVIAEEPKFIPRQPHNEYLQQVALGRSVFETLPPVPSPDLLKNKETDVNMVIAMLERHRVYRAAMAGREWDYSNALSGNYFNDNPTM</sequence>
<feature type="domain" description="XPG N-terminal" evidence="8">
    <location>
        <begin position="1"/>
        <end position="100"/>
    </location>
</feature>
<dbReference type="EMBL" id="BPWL01000010">
    <property type="protein sequence ID" value="GJJ15090.1"/>
    <property type="molecule type" value="Genomic_DNA"/>
</dbReference>
<evidence type="ECO:0000256" key="3">
    <source>
        <dbReference type="ARBA" id="ARBA00022723"/>
    </source>
</evidence>
<evidence type="ECO:0000313" key="10">
    <source>
        <dbReference type="Proteomes" id="UP001050691"/>
    </source>
</evidence>
<proteinExistence type="predicted"/>
<keyword evidence="10" id="KW-1185">Reference proteome</keyword>
<dbReference type="InterPro" id="IPR006084">
    <property type="entry name" value="XPG/Rad2"/>
</dbReference>